<protein>
    <submittedName>
        <fullName evidence="2">Uncharacterized protein</fullName>
    </submittedName>
</protein>
<feature type="compositionally biased region" description="Low complexity" evidence="1">
    <location>
        <begin position="108"/>
        <end position="130"/>
    </location>
</feature>
<feature type="compositionally biased region" description="Basic and acidic residues" evidence="1">
    <location>
        <begin position="238"/>
        <end position="248"/>
    </location>
</feature>
<feature type="region of interest" description="Disordered" evidence="1">
    <location>
        <begin position="464"/>
        <end position="511"/>
    </location>
</feature>
<keyword evidence="3" id="KW-1185">Reference proteome</keyword>
<dbReference type="Proteomes" id="UP001189429">
    <property type="component" value="Unassembled WGS sequence"/>
</dbReference>
<feature type="compositionally biased region" description="Low complexity" evidence="1">
    <location>
        <begin position="62"/>
        <end position="74"/>
    </location>
</feature>
<evidence type="ECO:0000313" key="2">
    <source>
        <dbReference type="EMBL" id="CAK0832838.1"/>
    </source>
</evidence>
<feature type="compositionally biased region" description="Low complexity" evidence="1">
    <location>
        <begin position="464"/>
        <end position="476"/>
    </location>
</feature>
<accession>A0ABN9SM14</accession>
<feature type="compositionally biased region" description="Polar residues" evidence="1">
    <location>
        <begin position="370"/>
        <end position="381"/>
    </location>
</feature>
<reference evidence="2" key="1">
    <citation type="submission" date="2023-10" db="EMBL/GenBank/DDBJ databases">
        <authorList>
            <person name="Chen Y."/>
            <person name="Shah S."/>
            <person name="Dougan E. K."/>
            <person name="Thang M."/>
            <person name="Chan C."/>
        </authorList>
    </citation>
    <scope>NUCLEOTIDE SEQUENCE [LARGE SCALE GENOMIC DNA]</scope>
</reference>
<gene>
    <name evidence="2" type="ORF">PCOR1329_LOCUS30719</name>
</gene>
<evidence type="ECO:0000256" key="1">
    <source>
        <dbReference type="SAM" id="MobiDB-lite"/>
    </source>
</evidence>
<dbReference type="EMBL" id="CAUYUJ010011891">
    <property type="protein sequence ID" value="CAK0832838.1"/>
    <property type="molecule type" value="Genomic_DNA"/>
</dbReference>
<feature type="region of interest" description="Disordered" evidence="1">
    <location>
        <begin position="158"/>
        <end position="325"/>
    </location>
</feature>
<name>A0ABN9SM14_9DINO</name>
<comment type="caution">
    <text evidence="2">The sequence shown here is derived from an EMBL/GenBank/DDBJ whole genome shotgun (WGS) entry which is preliminary data.</text>
</comment>
<feature type="compositionally biased region" description="Basic and acidic residues" evidence="1">
    <location>
        <begin position="196"/>
        <end position="207"/>
    </location>
</feature>
<feature type="region of interest" description="Disordered" evidence="1">
    <location>
        <begin position="62"/>
        <end position="130"/>
    </location>
</feature>
<proteinExistence type="predicted"/>
<feature type="compositionally biased region" description="Low complexity" evidence="1">
    <location>
        <begin position="277"/>
        <end position="300"/>
    </location>
</feature>
<feature type="compositionally biased region" description="Low complexity" evidence="1">
    <location>
        <begin position="393"/>
        <end position="416"/>
    </location>
</feature>
<evidence type="ECO:0000313" key="3">
    <source>
        <dbReference type="Proteomes" id="UP001189429"/>
    </source>
</evidence>
<feature type="compositionally biased region" description="Pro residues" evidence="1">
    <location>
        <begin position="211"/>
        <end position="224"/>
    </location>
</feature>
<feature type="compositionally biased region" description="Basic and acidic residues" evidence="1">
    <location>
        <begin position="158"/>
        <end position="182"/>
    </location>
</feature>
<organism evidence="2 3">
    <name type="scientific">Prorocentrum cordatum</name>
    <dbReference type="NCBI Taxonomy" id="2364126"/>
    <lineage>
        <taxon>Eukaryota</taxon>
        <taxon>Sar</taxon>
        <taxon>Alveolata</taxon>
        <taxon>Dinophyceae</taxon>
        <taxon>Prorocentrales</taxon>
        <taxon>Prorocentraceae</taxon>
        <taxon>Prorocentrum</taxon>
    </lineage>
</organism>
<feature type="region of interest" description="Disordered" evidence="1">
    <location>
        <begin position="368"/>
        <end position="416"/>
    </location>
</feature>
<sequence length="622" mass="64462">MRHEGALGLLQRRLRVAPVAKSQLVSAGLLASRQLCAGVHAGGFFASWRRAGAGFGRVPGVGAEASSSARGRASLPGVAAAPSSARGRPVLPGLPPNGGRQPEPMPPLEAAAAADGAAAPADALEPGVASPMAQQAARAAAAERALVDLREKQGALVELDRAEKQEADRRRGVPLDRKDDGRSPSTDTDAPSGSERGARDSRAEAAARPRAAPPPGWEALPPKPRSADGAVVRRRKELQRERREKLLELRPGSQGRGAPAPLLSCSSGTARSDKSVTPAAPAPTAAWAEEAATTEGAVSEAARRRSLSQGLRGPSAQAATPEGRGACSREVVHAHVEAFHRDAVRREAWKQKFDFLYRQVNQEVLEETNEGNVQNTTSVGAGSSLGPASISLSPRSRASRGTASGRASRGRSANAPPRAAFAALAAAAAAEFPEVTLKPQEPAAAPAAAPEAVPVGDLGAAGAAAAARDARPTAAPNGAWRRTGGCRDARSGRGGPRRRPPPAREAALGVRGSASALNLKEVPSGEAAAAVPRGRRRGELWEAPAGQWPEAARGRGGLGRLLQQSASTPALEGPREHFVHAYYEGDELLMHEDILSASNPRLFPLRQRDPASFPLQNLVSVP</sequence>